<evidence type="ECO:0008006" key="2">
    <source>
        <dbReference type="Google" id="ProtNLM"/>
    </source>
</evidence>
<name>B3T3V1_9ZZZZ</name>
<reference evidence="1" key="1">
    <citation type="journal article" date="2008" name="ISME J.">
        <title>Genomic patterns of recombination, clonal divergence and environment in marine microbial populations.</title>
        <authorList>
            <person name="Konstantinidis K.T."/>
            <person name="Delong E.F."/>
        </authorList>
    </citation>
    <scope>NUCLEOTIDE SEQUENCE</scope>
</reference>
<dbReference type="PANTHER" id="PTHR40734:SF1">
    <property type="entry name" value="DNA-BINDING PROTEIN"/>
    <property type="match status" value="1"/>
</dbReference>
<gene>
    <name evidence="1" type="ORF">ALOHA_HF4000ANIW133F6ctg1g10</name>
</gene>
<dbReference type="AlphaFoldDB" id="B3T3V1"/>
<sequence length="153" mass="17014">MHALTEPGLHIVRARVHSSSTHEIGDHLEVFSDGIGPISIVRFRDLTNQANNSLLDAVKESITENPDEHLSFFNRAQNLSLKMHAFQLLPGVGKSTAQSWVQIRGVNGWVDLDEVSKRLGVDAITLLAERYVKELENPAEVPSLLELLVRSEN</sequence>
<accession>B3T3V1</accession>
<proteinExistence type="predicted"/>
<dbReference type="Pfam" id="PF04919">
    <property type="entry name" value="DUF655"/>
    <property type="match status" value="1"/>
</dbReference>
<dbReference type="InterPro" id="IPR007003">
    <property type="entry name" value="DUF655"/>
</dbReference>
<evidence type="ECO:0000313" key="1">
    <source>
        <dbReference type="EMBL" id="ABZ07261.1"/>
    </source>
</evidence>
<organism evidence="1">
    <name type="scientific">uncultured marine microorganism HF4000_ANIW133F6</name>
    <dbReference type="NCBI Taxonomy" id="455529"/>
    <lineage>
        <taxon>unclassified sequences</taxon>
        <taxon>environmental samples</taxon>
    </lineage>
</organism>
<protein>
    <recommendedName>
        <fullName evidence="2">DUF655 domain-containing protein</fullName>
    </recommendedName>
</protein>
<dbReference type="Gene3D" id="1.10.150.280">
    <property type="entry name" value="AF1531-like domain"/>
    <property type="match status" value="1"/>
</dbReference>
<dbReference type="EMBL" id="EU016596">
    <property type="protein sequence ID" value="ABZ07261.1"/>
    <property type="molecule type" value="Genomic_DNA"/>
</dbReference>
<dbReference type="SUPFAM" id="SSF160975">
    <property type="entry name" value="AF1531-like"/>
    <property type="match status" value="1"/>
</dbReference>
<dbReference type="PANTHER" id="PTHR40734">
    <property type="entry name" value="TRNA-SPECIFIC ADENOSINE DEAMINASE-RELATED"/>
    <property type="match status" value="1"/>
</dbReference>